<gene>
    <name evidence="2" type="ORF">KL940_001733</name>
</gene>
<comment type="caution">
    <text evidence="2">The sequence shown here is derived from an EMBL/GenBank/DDBJ whole genome shotgun (WGS) entry which is preliminary data.</text>
</comment>
<organism evidence="2 3">
    <name type="scientific">Pichia angusta</name>
    <name type="common">Yeast</name>
    <name type="synonym">Hansenula polymorpha</name>
    <dbReference type="NCBI Taxonomy" id="870730"/>
    <lineage>
        <taxon>Eukaryota</taxon>
        <taxon>Fungi</taxon>
        <taxon>Dikarya</taxon>
        <taxon>Ascomycota</taxon>
        <taxon>Saccharomycotina</taxon>
        <taxon>Pichiomycetes</taxon>
        <taxon>Pichiales</taxon>
        <taxon>Pichiaceae</taxon>
        <taxon>Ogataea</taxon>
    </lineage>
</organism>
<keyword evidence="3" id="KW-1185">Reference proteome</keyword>
<feature type="region of interest" description="Disordered" evidence="1">
    <location>
        <begin position="70"/>
        <end position="93"/>
    </location>
</feature>
<evidence type="ECO:0000313" key="3">
    <source>
        <dbReference type="Proteomes" id="UP001197328"/>
    </source>
</evidence>
<dbReference type="EMBL" id="JAHLVD010000004">
    <property type="protein sequence ID" value="KAG7850173.1"/>
    <property type="molecule type" value="Genomic_DNA"/>
</dbReference>
<evidence type="ECO:0000313" key="2">
    <source>
        <dbReference type="EMBL" id="KAG7850173.1"/>
    </source>
</evidence>
<protein>
    <submittedName>
        <fullName evidence="2">Uncharacterized protein</fullName>
    </submittedName>
</protein>
<sequence>MYKSAIAKNKVQTLFACRENLPISRKLQTPQGLTRIILSSLNISGSRCTDVPRRDPSRVAQLDGEAETVWYSRRAETPSGRGARRPPKGLGLG</sequence>
<accession>A0ABQ7RYL0</accession>
<evidence type="ECO:0000256" key="1">
    <source>
        <dbReference type="SAM" id="MobiDB-lite"/>
    </source>
</evidence>
<name>A0ABQ7RYL0_PICAN</name>
<proteinExistence type="predicted"/>
<reference evidence="2 3" key="1">
    <citation type="journal article" date="2021" name="G3 (Bethesda)">
        <title>Genomic diversity, chromosomal rearrangements, and interspecies hybridization in the ogataea polymorpha species complex.</title>
        <authorList>
            <person name="Hanson S.J."/>
            <person name="Cinneide E.O."/>
            <person name="Salzberg L.I."/>
            <person name="Wolfe K.H."/>
            <person name="McGowan J."/>
            <person name="Fitzpatrick D.A."/>
            <person name="Matlin K."/>
        </authorList>
    </citation>
    <scope>NUCLEOTIDE SEQUENCE [LARGE SCALE GENOMIC DNA]</scope>
    <source>
        <strain evidence="2">51-138</strain>
    </source>
</reference>
<dbReference type="Proteomes" id="UP001197328">
    <property type="component" value="Unassembled WGS sequence"/>
</dbReference>